<keyword evidence="1" id="KW-1133">Transmembrane helix</keyword>
<evidence type="ECO:0000313" key="2">
    <source>
        <dbReference type="EMBL" id="GAJ38240.1"/>
    </source>
</evidence>
<feature type="transmembrane region" description="Helical" evidence="1">
    <location>
        <begin position="12"/>
        <end position="33"/>
    </location>
</feature>
<evidence type="ECO:0000313" key="3">
    <source>
        <dbReference type="Proteomes" id="UP000023561"/>
    </source>
</evidence>
<sequence>MTVRFAKRQVVILLLLFVVFGAIFAGLYFYWLYPRLQQIEQLTSTVISEKKYWRPLKQKLPDNGTACRKAL</sequence>
<evidence type="ECO:0000256" key="1">
    <source>
        <dbReference type="SAM" id="Phobius"/>
    </source>
</evidence>
<accession>A0A023DA50</accession>
<keyword evidence="1" id="KW-0472">Membrane</keyword>
<dbReference type="Proteomes" id="UP000023561">
    <property type="component" value="Unassembled WGS sequence"/>
</dbReference>
<dbReference type="EMBL" id="BAWO01000002">
    <property type="protein sequence ID" value="GAJ38240.1"/>
    <property type="molecule type" value="Genomic_DNA"/>
</dbReference>
<protein>
    <submittedName>
        <fullName evidence="2">Uncharacterized protein</fullName>
    </submittedName>
</protein>
<reference evidence="2 3" key="1">
    <citation type="submission" date="2014-04" db="EMBL/GenBank/DDBJ databases">
        <title>Whole genome shotgun sequence of Geobacillus caldoxylosilyticus NBRC 107762.</title>
        <authorList>
            <person name="Hosoyama A."/>
            <person name="Hosoyama Y."/>
            <person name="Katano-Makiyama Y."/>
            <person name="Tsuchikane K."/>
            <person name="Ohji S."/>
            <person name="Ichikawa N."/>
            <person name="Yamazoe A."/>
            <person name="Fujita N."/>
        </authorList>
    </citation>
    <scope>NUCLEOTIDE SEQUENCE [LARGE SCALE GENOMIC DNA]</scope>
    <source>
        <strain evidence="2 3">NBRC 107762</strain>
    </source>
</reference>
<name>A0A023DA50_9BACL</name>
<dbReference type="RefSeq" id="WP_255212250.1">
    <property type="nucleotide sequence ID" value="NZ_BAWO01000002.1"/>
</dbReference>
<organism evidence="2 3">
    <name type="scientific">Parageobacillus caldoxylosilyticus NBRC 107762</name>
    <dbReference type="NCBI Taxonomy" id="1220594"/>
    <lineage>
        <taxon>Bacteria</taxon>
        <taxon>Bacillati</taxon>
        <taxon>Bacillota</taxon>
        <taxon>Bacilli</taxon>
        <taxon>Bacillales</taxon>
        <taxon>Anoxybacillaceae</taxon>
        <taxon>Saccharococcus</taxon>
    </lineage>
</organism>
<proteinExistence type="predicted"/>
<dbReference type="AlphaFoldDB" id="A0A023DA50"/>
<keyword evidence="1" id="KW-0812">Transmembrane</keyword>
<comment type="caution">
    <text evidence="2">The sequence shown here is derived from an EMBL/GenBank/DDBJ whole genome shotgun (WGS) entry which is preliminary data.</text>
</comment>
<gene>
    <name evidence="2" type="ORF">GCA01S_002_00280</name>
</gene>
<keyword evidence="3" id="KW-1185">Reference proteome</keyword>